<sequence length="545" mass="59402">MGAYLTQPTRTKETRNGVGPALRYGLAAMQGWRVAMEDAHNCLPELDEQTSLFAVYDGHGGAEVAKYCAKYLPEVILSQPTYCECKLHLALEKAFLAMDARLTEEEVVKELTLMANREPNMDGKIADEEDVDTAETALLHEEATLTIEELMQRYGRSSPSAAATNEPSSSDVNGEDIEVEDGGKKNHASEVRSKACSVKESAQVKDTAGSASDDTTAASSSGQRGPSEQMEKSRFFDESDEEVEKGNLKKGVCSGGGGDEDEDEDDEDDDDDEDEDGSELSSQSDEEYSSEADDESEDEDVDEGDMDEDVGIMGMEGKEEPGSDSGTTAVVALLRGRQLVVANAGDSRCVVSTRGTAIDMSSDHKPEDKLELDRIRTAGGKVTLDGRVNGGLNLSRAIGDHLYKQNKELPPEKQMISALPDVKTLYLEEEHDFMVIACDGIWNVLSSQEVVDFVRERLAQEDKKQPLRLSVICEELLDHCIAPDTSGDGTGCDNMTCIIIAFGQGEASHGSVTKRKLEQKAIDHHTLKDKDCDGEETRNKKMRAE</sequence>
<feature type="region of interest" description="Disordered" evidence="22">
    <location>
        <begin position="155"/>
        <end position="326"/>
    </location>
</feature>
<dbReference type="Gene3D" id="3.60.40.10">
    <property type="entry name" value="PPM-type phosphatase domain"/>
    <property type="match status" value="2"/>
</dbReference>
<evidence type="ECO:0000256" key="17">
    <source>
        <dbReference type="ARBA" id="ARBA00023288"/>
    </source>
</evidence>
<evidence type="ECO:0000256" key="2">
    <source>
        <dbReference type="ARBA" id="ARBA00001946"/>
    </source>
</evidence>
<keyword evidence="12" id="KW-0460">Magnesium</keyword>
<evidence type="ECO:0000256" key="13">
    <source>
        <dbReference type="ARBA" id="ARBA00022912"/>
    </source>
</evidence>
<dbReference type="SUPFAM" id="SSF81606">
    <property type="entry name" value="PP2C-like"/>
    <property type="match status" value="1"/>
</dbReference>
<feature type="compositionally biased region" description="Acidic residues" evidence="22">
    <location>
        <begin position="258"/>
        <end position="310"/>
    </location>
</feature>
<keyword evidence="9" id="KW-0479">Metal-binding</keyword>
<evidence type="ECO:0000256" key="16">
    <source>
        <dbReference type="ARBA" id="ARBA00023211"/>
    </source>
</evidence>
<dbReference type="InterPro" id="IPR015655">
    <property type="entry name" value="PP2C"/>
</dbReference>
<keyword evidence="15" id="KW-0472">Membrane</keyword>
<keyword evidence="11 21" id="KW-0378">Hydrolase</keyword>
<dbReference type="PROSITE" id="PS51746">
    <property type="entry name" value="PPM_2"/>
    <property type="match status" value="1"/>
</dbReference>
<keyword evidence="16" id="KW-0464">Manganese</keyword>
<keyword evidence="13 21" id="KW-0904">Protein phosphatase</keyword>
<dbReference type="PANTHER" id="PTHR13832:SF803">
    <property type="entry name" value="PROTEIN PHOSPHATASE 1G"/>
    <property type="match status" value="1"/>
</dbReference>
<comment type="similarity">
    <text evidence="4 21">Belongs to the PP2C family.</text>
</comment>
<evidence type="ECO:0000256" key="20">
    <source>
        <dbReference type="ARBA" id="ARBA00048832"/>
    </source>
</evidence>
<dbReference type="InterPro" id="IPR036457">
    <property type="entry name" value="PPM-type-like_dom_sf"/>
</dbReference>
<evidence type="ECO:0000313" key="24">
    <source>
        <dbReference type="Ensembl" id="ENSEBUP00000007418.1"/>
    </source>
</evidence>
<name>A0A8C4PZJ7_EPTBU</name>
<comment type="subcellular location">
    <subcellularLocation>
        <location evidence="3">Membrane</location>
        <topology evidence="3">Lipid-anchor</topology>
    </subcellularLocation>
</comment>
<accession>A0A8C4PZJ7</accession>
<evidence type="ECO:0000256" key="10">
    <source>
        <dbReference type="ARBA" id="ARBA00022737"/>
    </source>
</evidence>
<dbReference type="OMA" id="YCAMKLP"/>
<evidence type="ECO:0000256" key="15">
    <source>
        <dbReference type="ARBA" id="ARBA00023136"/>
    </source>
</evidence>
<evidence type="ECO:0000256" key="18">
    <source>
        <dbReference type="ARBA" id="ARBA00038798"/>
    </source>
</evidence>
<evidence type="ECO:0000256" key="12">
    <source>
        <dbReference type="ARBA" id="ARBA00022842"/>
    </source>
</evidence>
<keyword evidence="10" id="KW-0677">Repeat</keyword>
<evidence type="ECO:0000256" key="11">
    <source>
        <dbReference type="ARBA" id="ARBA00022801"/>
    </source>
</evidence>
<dbReference type="GO" id="GO:0016020">
    <property type="term" value="C:membrane"/>
    <property type="evidence" value="ECO:0007669"/>
    <property type="project" value="UniProtKB-SubCell"/>
</dbReference>
<evidence type="ECO:0000256" key="19">
    <source>
        <dbReference type="ARBA" id="ARBA00040767"/>
    </source>
</evidence>
<evidence type="ECO:0000256" key="22">
    <source>
        <dbReference type="SAM" id="MobiDB-lite"/>
    </source>
</evidence>
<dbReference type="InterPro" id="IPR001932">
    <property type="entry name" value="PPM-type_phosphatase-like_dom"/>
</dbReference>
<feature type="compositionally biased region" description="Low complexity" evidence="22">
    <location>
        <begin position="206"/>
        <end position="222"/>
    </location>
</feature>
<comment type="catalytic activity">
    <reaction evidence="20">
        <text>O-phospho-L-threonyl-[protein] + H2O = L-threonyl-[protein] + phosphate</text>
        <dbReference type="Rhea" id="RHEA:47004"/>
        <dbReference type="Rhea" id="RHEA-COMP:11060"/>
        <dbReference type="Rhea" id="RHEA-COMP:11605"/>
        <dbReference type="ChEBI" id="CHEBI:15377"/>
        <dbReference type="ChEBI" id="CHEBI:30013"/>
        <dbReference type="ChEBI" id="CHEBI:43474"/>
        <dbReference type="ChEBI" id="CHEBI:61977"/>
        <dbReference type="EC" id="3.1.3.16"/>
    </reaction>
    <physiologicalReaction direction="left-to-right" evidence="20">
        <dbReference type="Rhea" id="RHEA:47005"/>
    </physiologicalReaction>
</comment>
<dbReference type="InterPro" id="IPR000222">
    <property type="entry name" value="PP2C_BS"/>
</dbReference>
<dbReference type="CDD" id="cd00143">
    <property type="entry name" value="PP2Cc"/>
    <property type="match status" value="2"/>
</dbReference>
<evidence type="ECO:0000256" key="9">
    <source>
        <dbReference type="ARBA" id="ARBA00022723"/>
    </source>
</evidence>
<keyword evidence="8" id="KW-0519">Myristate</keyword>
<dbReference type="Ensembl" id="ENSEBUT00000007899.1">
    <property type="protein sequence ID" value="ENSEBUP00000007418.1"/>
    <property type="gene ID" value="ENSEBUG00000004851.1"/>
</dbReference>
<dbReference type="GO" id="GO:0051726">
    <property type="term" value="P:regulation of cell cycle"/>
    <property type="evidence" value="ECO:0007669"/>
    <property type="project" value="UniProtKB-ARBA"/>
</dbReference>
<proteinExistence type="inferred from homology"/>
<dbReference type="PROSITE" id="PS01032">
    <property type="entry name" value="PPM_1"/>
    <property type="match status" value="1"/>
</dbReference>
<dbReference type="GO" id="GO:0005654">
    <property type="term" value="C:nucleoplasm"/>
    <property type="evidence" value="ECO:0007669"/>
    <property type="project" value="TreeGrafter"/>
</dbReference>
<dbReference type="GO" id="GO:0007417">
    <property type="term" value="P:central nervous system development"/>
    <property type="evidence" value="ECO:0007669"/>
    <property type="project" value="Ensembl"/>
</dbReference>
<dbReference type="FunFam" id="3.60.40.10:FF:000029">
    <property type="entry name" value="Protein phosphatase, Mg2+/Mn2+-dependent, 1G"/>
    <property type="match status" value="1"/>
</dbReference>
<evidence type="ECO:0000256" key="6">
    <source>
        <dbReference type="ARBA" id="ARBA00022481"/>
    </source>
</evidence>
<reference evidence="24" key="2">
    <citation type="submission" date="2025-09" db="UniProtKB">
        <authorList>
            <consortium name="Ensembl"/>
        </authorList>
    </citation>
    <scope>IDENTIFICATION</scope>
</reference>
<evidence type="ECO:0000256" key="4">
    <source>
        <dbReference type="ARBA" id="ARBA00006702"/>
    </source>
</evidence>
<comment type="subunit">
    <text evidence="18">Interacts with NOL3; may dephosphorylate NOL3.</text>
</comment>
<dbReference type="AlphaFoldDB" id="A0A8C4PZJ7"/>
<dbReference type="GeneTree" id="ENSGT00940000158427"/>
<evidence type="ECO:0000256" key="5">
    <source>
        <dbReference type="ARBA" id="ARBA00013081"/>
    </source>
</evidence>
<dbReference type="Proteomes" id="UP000694388">
    <property type="component" value="Unplaced"/>
</dbReference>
<keyword evidence="6" id="KW-0488">Methylation</keyword>
<feature type="compositionally biased region" description="Basic and acidic residues" evidence="22">
    <location>
        <begin position="181"/>
        <end position="193"/>
    </location>
</feature>
<keyword evidence="25" id="KW-1185">Reference proteome</keyword>
<keyword evidence="7" id="KW-0597">Phosphoprotein</keyword>
<protein>
    <recommendedName>
        <fullName evidence="19">Protein phosphatase 1G</fullName>
        <ecNumber evidence="5">3.1.3.16</ecNumber>
    </recommendedName>
</protein>
<reference evidence="24" key="1">
    <citation type="submission" date="2025-08" db="UniProtKB">
        <authorList>
            <consortium name="Ensembl"/>
        </authorList>
    </citation>
    <scope>IDENTIFICATION</scope>
</reference>
<dbReference type="GO" id="GO:0046872">
    <property type="term" value="F:metal ion binding"/>
    <property type="evidence" value="ECO:0007669"/>
    <property type="project" value="UniProtKB-KW"/>
</dbReference>
<keyword evidence="14" id="KW-0007">Acetylation</keyword>
<dbReference type="GO" id="GO:0004722">
    <property type="term" value="F:protein serine/threonine phosphatase activity"/>
    <property type="evidence" value="ECO:0007669"/>
    <property type="project" value="UniProtKB-EC"/>
</dbReference>
<dbReference type="FunFam" id="3.60.40.10:FF:000023">
    <property type="entry name" value="Protein phosphatase, Mg2+/Mn2+-dependent, 1G"/>
    <property type="match status" value="1"/>
</dbReference>
<comment type="cofactor">
    <cofactor evidence="1">
        <name>Mn(2+)</name>
        <dbReference type="ChEBI" id="CHEBI:29035"/>
    </cofactor>
</comment>
<dbReference type="EC" id="3.1.3.16" evidence="5"/>
<evidence type="ECO:0000256" key="7">
    <source>
        <dbReference type="ARBA" id="ARBA00022553"/>
    </source>
</evidence>
<evidence type="ECO:0000256" key="3">
    <source>
        <dbReference type="ARBA" id="ARBA00004635"/>
    </source>
</evidence>
<evidence type="ECO:0000259" key="23">
    <source>
        <dbReference type="PROSITE" id="PS51746"/>
    </source>
</evidence>
<evidence type="ECO:0000256" key="14">
    <source>
        <dbReference type="ARBA" id="ARBA00022990"/>
    </source>
</evidence>
<comment type="cofactor">
    <cofactor evidence="2">
        <name>Mg(2+)</name>
        <dbReference type="ChEBI" id="CHEBI:18420"/>
    </cofactor>
</comment>
<evidence type="ECO:0000313" key="25">
    <source>
        <dbReference type="Proteomes" id="UP000694388"/>
    </source>
</evidence>
<dbReference type="PANTHER" id="PTHR13832">
    <property type="entry name" value="PROTEIN PHOSPHATASE 2C"/>
    <property type="match status" value="1"/>
</dbReference>
<feature type="compositionally biased region" description="Polar residues" evidence="22">
    <location>
        <begin position="155"/>
        <end position="172"/>
    </location>
</feature>
<evidence type="ECO:0000256" key="8">
    <source>
        <dbReference type="ARBA" id="ARBA00022707"/>
    </source>
</evidence>
<dbReference type="Pfam" id="PF00481">
    <property type="entry name" value="PP2C"/>
    <property type="match status" value="2"/>
</dbReference>
<organism evidence="24 25">
    <name type="scientific">Eptatretus burgeri</name>
    <name type="common">Inshore hagfish</name>
    <dbReference type="NCBI Taxonomy" id="7764"/>
    <lineage>
        <taxon>Eukaryota</taxon>
        <taxon>Metazoa</taxon>
        <taxon>Chordata</taxon>
        <taxon>Craniata</taxon>
        <taxon>Vertebrata</taxon>
        <taxon>Cyclostomata</taxon>
        <taxon>Myxini</taxon>
        <taxon>Myxiniformes</taxon>
        <taxon>Myxinidae</taxon>
        <taxon>Eptatretinae</taxon>
        <taxon>Eptatretus</taxon>
    </lineage>
</organism>
<keyword evidence="17" id="KW-0449">Lipoprotein</keyword>
<dbReference type="SMART" id="SM00332">
    <property type="entry name" value="PP2Cc"/>
    <property type="match status" value="1"/>
</dbReference>
<evidence type="ECO:0000256" key="1">
    <source>
        <dbReference type="ARBA" id="ARBA00001936"/>
    </source>
</evidence>
<evidence type="ECO:0000256" key="21">
    <source>
        <dbReference type="RuleBase" id="RU003465"/>
    </source>
</evidence>
<feature type="domain" description="PPM-type phosphatase" evidence="23">
    <location>
        <begin position="23"/>
        <end position="502"/>
    </location>
</feature>